<protein>
    <submittedName>
        <fullName evidence="1">Uncharacterized protein</fullName>
    </submittedName>
</protein>
<evidence type="ECO:0000313" key="2">
    <source>
        <dbReference type="Proteomes" id="UP000053801"/>
    </source>
</evidence>
<reference evidence="1 2" key="1">
    <citation type="journal article" date="2013" name="Pathogens">
        <title>An Emerging Tick-Borne Disease of Humans Is Caused by a Subset of Strains with Conserved Genome Structure.</title>
        <authorList>
            <person name="Barbet A.F."/>
            <person name="Al-Khedery B."/>
            <person name="Stuen S."/>
            <person name="Granquist E.G."/>
            <person name="Felsheim R.F."/>
            <person name="Munderloh U.G."/>
        </authorList>
    </citation>
    <scope>NUCLEOTIDE SEQUENCE [LARGE SCALE GENOMIC DNA]</scope>
    <source>
        <strain evidence="1 2">Norway variant2</strain>
    </source>
</reference>
<dbReference type="AlphaFoldDB" id="A0A161HXT1"/>
<sequence length="68" mass="7739">MLIDGAVQYRSAKGNYFLDKVKSGVLLDRYLDWFLSSKYGVDGYINYRNSITQCSCLGLMLVYLTGKL</sequence>
<organism evidence="1 2">
    <name type="scientific">Anaplasma phagocytophilum str. Norway variant2</name>
    <dbReference type="NCBI Taxonomy" id="1392507"/>
    <lineage>
        <taxon>Bacteria</taxon>
        <taxon>Pseudomonadati</taxon>
        <taxon>Pseudomonadota</taxon>
        <taxon>Alphaproteobacteria</taxon>
        <taxon>Rickettsiales</taxon>
        <taxon>Anaplasmataceae</taxon>
        <taxon>Anaplasma</taxon>
        <taxon>phagocytophilum group</taxon>
    </lineage>
</organism>
<reference evidence="1 2" key="2">
    <citation type="journal article" date="2014" name="Pathogens">
        <title>Comparative Genomics Identifies a Potential Marker of Human-Virulent Anaplasma phagocytophilum.</title>
        <authorList>
            <person name="Al-Khedery B."/>
            <person name="Barbet A.F."/>
        </authorList>
    </citation>
    <scope>NUCLEOTIDE SEQUENCE [LARGE SCALE GENOMIC DNA]</scope>
    <source>
        <strain evidence="1 2">Norway variant2</strain>
    </source>
</reference>
<gene>
    <name evidence="1" type="ORF">P029_05610</name>
</gene>
<dbReference type="EMBL" id="CP015376">
    <property type="protein sequence ID" value="ANC34730.1"/>
    <property type="molecule type" value="Genomic_DNA"/>
</dbReference>
<proteinExistence type="predicted"/>
<dbReference type="Proteomes" id="UP000053801">
    <property type="component" value="Chromosome"/>
</dbReference>
<evidence type="ECO:0000313" key="1">
    <source>
        <dbReference type="EMBL" id="ANC34730.1"/>
    </source>
</evidence>
<accession>A0A161HXT1</accession>
<name>A0A161HXT1_ANAPH</name>